<dbReference type="Pfam" id="PF18080">
    <property type="entry name" value="Gal_mutarotas_3"/>
    <property type="match status" value="1"/>
</dbReference>
<keyword evidence="6" id="KW-0472">Membrane</keyword>
<dbReference type="CDD" id="cd14244">
    <property type="entry name" value="GH_101_like"/>
    <property type="match status" value="1"/>
</dbReference>
<dbReference type="PROSITE" id="PS50847">
    <property type="entry name" value="GRAM_POS_ANCHORING"/>
    <property type="match status" value="1"/>
</dbReference>
<protein>
    <submittedName>
        <fullName evidence="9">Endo-alpha-N-acetylgalactosaminidase family protein</fullName>
    </submittedName>
</protein>
<dbReference type="InterPro" id="IPR019931">
    <property type="entry name" value="LPXTG_anchor"/>
</dbReference>
<keyword evidence="4" id="KW-0572">Peptidoglycan-anchor</keyword>
<dbReference type="KEGG" id="wne:PIG85_02235"/>
<feature type="compositionally biased region" description="Low complexity" evidence="5">
    <location>
        <begin position="74"/>
        <end position="83"/>
    </location>
</feature>
<dbReference type="Gene3D" id="2.60.40.1180">
    <property type="entry name" value="Golgi alpha-mannosidase II"/>
    <property type="match status" value="1"/>
</dbReference>
<evidence type="ECO:0000256" key="3">
    <source>
        <dbReference type="ARBA" id="ARBA00022729"/>
    </source>
</evidence>
<gene>
    <name evidence="9" type="ORF">PIG85_02235</name>
</gene>
<keyword evidence="2" id="KW-0964">Secreted</keyword>
<dbReference type="RefSeq" id="WP_004806428.1">
    <property type="nucleotide sequence ID" value="NZ_CP116394.1"/>
</dbReference>
<feature type="chain" id="PRO_5044317327" evidence="7">
    <location>
        <begin position="35"/>
        <end position="1192"/>
    </location>
</feature>
<evidence type="ECO:0000313" key="9">
    <source>
        <dbReference type="EMBL" id="WCE46487.1"/>
    </source>
</evidence>
<evidence type="ECO:0000256" key="5">
    <source>
        <dbReference type="SAM" id="MobiDB-lite"/>
    </source>
</evidence>
<dbReference type="GO" id="GO:0033926">
    <property type="term" value="F:endo-alpha-N-acetylgalactosaminidase activity"/>
    <property type="evidence" value="ECO:0007669"/>
    <property type="project" value="InterPro"/>
</dbReference>
<dbReference type="Gene3D" id="3.20.20.80">
    <property type="entry name" value="Glycosidases"/>
    <property type="match status" value="1"/>
</dbReference>
<feature type="compositionally biased region" description="Basic and acidic residues" evidence="5">
    <location>
        <begin position="1113"/>
        <end position="1123"/>
    </location>
</feature>
<keyword evidence="3 7" id="KW-0732">Signal</keyword>
<evidence type="ECO:0000256" key="1">
    <source>
        <dbReference type="ARBA" id="ARBA00022512"/>
    </source>
</evidence>
<reference evidence="9" key="1">
    <citation type="submission" date="2023-01" db="EMBL/GenBank/DDBJ databases">
        <title>Comparative Genomic Analysis of the Clinically-Derived Winkia Strain NY0527 Provides Evidence into the Taxonomic Reassignment of Winkia neuii and Characterizes Their Virulence Traits.</title>
        <authorList>
            <person name="Cai X."/>
            <person name="Peng Y."/>
            <person name="Li M."/>
            <person name="Qiu Y."/>
            <person name="Wang Y."/>
            <person name="Xu L."/>
            <person name="Hou Q."/>
        </authorList>
    </citation>
    <scope>NUCLEOTIDE SEQUENCE</scope>
    <source>
        <strain evidence="9">NY0527</strain>
    </source>
</reference>
<feature type="region of interest" description="Disordered" evidence="5">
    <location>
        <begin position="31"/>
        <end position="103"/>
    </location>
</feature>
<keyword evidence="6" id="KW-1133">Transmembrane helix</keyword>
<name>A0AB38XQ68_9ACTO</name>
<dbReference type="Gene3D" id="2.70.98.10">
    <property type="match status" value="1"/>
</dbReference>
<evidence type="ECO:0000256" key="4">
    <source>
        <dbReference type="ARBA" id="ARBA00023088"/>
    </source>
</evidence>
<keyword evidence="1" id="KW-0134">Cell wall</keyword>
<evidence type="ECO:0000313" key="10">
    <source>
        <dbReference type="Proteomes" id="UP001211044"/>
    </source>
</evidence>
<feature type="transmembrane region" description="Helical" evidence="6">
    <location>
        <begin position="1166"/>
        <end position="1186"/>
    </location>
</feature>
<evidence type="ECO:0000256" key="6">
    <source>
        <dbReference type="SAM" id="Phobius"/>
    </source>
</evidence>
<dbReference type="Pfam" id="PF17451">
    <property type="entry name" value="Glyco_hyd_101C"/>
    <property type="match status" value="1"/>
</dbReference>
<dbReference type="EMBL" id="CP116394">
    <property type="protein sequence ID" value="WCE46487.1"/>
    <property type="molecule type" value="Genomic_DNA"/>
</dbReference>
<accession>A0AB38XQ68</accession>
<evidence type="ECO:0000259" key="8">
    <source>
        <dbReference type="PROSITE" id="PS50847"/>
    </source>
</evidence>
<dbReference type="InterPro" id="IPR013780">
    <property type="entry name" value="Glyco_hydro_b"/>
</dbReference>
<dbReference type="InterPro" id="IPR025706">
    <property type="entry name" value="Endoa_GalNAc"/>
</dbReference>
<feature type="compositionally biased region" description="Low complexity" evidence="5">
    <location>
        <begin position="40"/>
        <end position="56"/>
    </location>
</feature>
<dbReference type="Gene3D" id="2.60.120.260">
    <property type="entry name" value="Galactose-binding domain-like"/>
    <property type="match status" value="2"/>
</dbReference>
<dbReference type="Pfam" id="PF12905">
    <property type="entry name" value="Glyco_hydro_101"/>
    <property type="match status" value="1"/>
</dbReference>
<feature type="region of interest" description="Disordered" evidence="5">
    <location>
        <begin position="1099"/>
        <end position="1151"/>
    </location>
</feature>
<evidence type="ECO:0000256" key="7">
    <source>
        <dbReference type="SAM" id="SignalP"/>
    </source>
</evidence>
<proteinExistence type="predicted"/>
<feature type="domain" description="Gram-positive cocci surface proteins LPxTG" evidence="8">
    <location>
        <begin position="1161"/>
        <end position="1192"/>
    </location>
</feature>
<dbReference type="AlphaFoldDB" id="A0AB38XQ68"/>
<feature type="compositionally biased region" description="Acidic residues" evidence="5">
    <location>
        <begin position="57"/>
        <end position="73"/>
    </location>
</feature>
<organism evidence="9 10">
    <name type="scientific">Winkia neuii subsp. anitrata</name>
    <dbReference type="NCBI Taxonomy" id="29318"/>
    <lineage>
        <taxon>Bacteria</taxon>
        <taxon>Bacillati</taxon>
        <taxon>Actinomycetota</taxon>
        <taxon>Actinomycetes</taxon>
        <taxon>Actinomycetales</taxon>
        <taxon>Actinomycetaceae</taxon>
        <taxon>Winkia</taxon>
    </lineage>
</organism>
<dbReference type="Proteomes" id="UP001211044">
    <property type="component" value="Chromosome"/>
</dbReference>
<keyword evidence="6" id="KW-0812">Transmembrane</keyword>
<dbReference type="InterPro" id="IPR040502">
    <property type="entry name" value="GH101_dom-6"/>
</dbReference>
<feature type="compositionally biased region" description="Basic and acidic residues" evidence="5">
    <location>
        <begin position="1131"/>
        <end position="1146"/>
    </location>
</feature>
<dbReference type="InterPro" id="IPR035364">
    <property type="entry name" value="Beta_sandwich_GH101"/>
</dbReference>
<dbReference type="NCBIfam" id="TIGR01167">
    <property type="entry name" value="LPXTG_anchor"/>
    <property type="match status" value="1"/>
</dbReference>
<dbReference type="InterPro" id="IPR014718">
    <property type="entry name" value="GH-type_carb-bd"/>
</dbReference>
<dbReference type="Pfam" id="PF17974">
    <property type="entry name" value="GalBD_like"/>
    <property type="match status" value="1"/>
</dbReference>
<feature type="signal peptide" evidence="7">
    <location>
        <begin position="1"/>
        <end position="34"/>
    </location>
</feature>
<sequence>MSTKPKQAGRLARAGGTLLAAGALALWGVTPALAEEEPQPEQSSQENAASQAQAEQPAEDQAEPEQEVAEESAESAAEPSADPAPEPSDKSATQPRKAKAADSLTISDGALTVELARKSPAILSWQVDGKSAPGAGQGIESILVDEQEQKVTFTPANTTSSSATWDVSVDKLDVTMQAVATVKDGTFKLTLTNLKDPQHKIHRVRIPALGLVKVDRDGQLALTRLSVDRANSGDVIASPAELKRGSYRSWLVVPTTRGISFGMESNAVDDATADYPDKNLATNGRWDTHTATESTIYPGTFTWRGAAATDAIGNDADPWIAVKPVADANEDGKVDWQDGATALRSLRKAPNGAEEVPTKVITRIPFNIVSQATHPFLRTLDDTKRIALATDGLGQQLLLKGYQAEGHDSAHPDYAGHYNERAGGLKDLKILAEGAKRFNANLGVHVNVTESYSESHNFGEDLLNWPPQAAWGWMNQAYTIDSAKDLGTAKVLDRFAQLRKEAPENLDWLYIDVYRDFGWEPNRLGAELQKQGWKVGSEWSYSLPEISLWSHWSNDENYGGQNNKGIESKVFRFVENSRRDTFNPDPILGNTNVVEFEGWTGHIDYNPFITNVWERNLPTKFLQRSAIRTWEDGKITFENGTVATSPVKKIDGKTIPTNRKITYDGKTVYEDGAYLLPWTNDRLYHYNIKGGTTTWQLTGEWAKASKLKMYRLTDIGREAVGTVPVVNGQVTLKADAKSAYVLDTQDRQVDPAWGEGSGIADPGFFSAGLKHYAVTGGARVVRTDRGNFQAELGKDDSSITTTFEQGKLPAGTYNASAWIQIDPRKARQVNLAVTGAGVKAAGTQRTVKGVPTTTLSSTTAKNSTASDEKLGTYFQRARVTFTTTGGKVNFTIGAKAGDATVSIDDLRLTSFTPTKAPKNAIVAEDFEHPDVGYWPFVTGEANAGGDARTQLAERHAPYSQRGWWGKNDAGNVVEGGKLIDNVLDGKWSLLSHEENPGLILRTTTATVPFQKGHKYRIGFDYQVARPDTYKLVLGTDVPGEQTKRIFEHSFAPTDGTKHFSHEVEVGEGAYWFGIEKAGGGAQSDMTIDNVLVEDLTAAEQVDPDEPQGGDDGQADKPGKDGHDGQAGQPGKDGHDGQTRQPGKDGHYGQTVVGKAGHAGALAHTGVAATALLSVAGLLLAVGGVLLQRRRTK</sequence>
<dbReference type="InterPro" id="IPR040633">
    <property type="entry name" value="Gal_mutarotas_3"/>
</dbReference>
<evidence type="ECO:0000256" key="2">
    <source>
        <dbReference type="ARBA" id="ARBA00022525"/>
    </source>
</evidence>
<dbReference type="GO" id="GO:0030246">
    <property type="term" value="F:carbohydrate binding"/>
    <property type="evidence" value="ECO:0007669"/>
    <property type="project" value="InterPro"/>
</dbReference>